<accession>A0A822Z7L1</accession>
<dbReference type="Proteomes" id="UP000607653">
    <property type="component" value="Unassembled WGS sequence"/>
</dbReference>
<sequence>MKERLSEKRDQRRLPLLPALEVLFTAGSLPQFDV</sequence>
<comment type="caution">
    <text evidence="1">The sequence shown here is derived from an EMBL/GenBank/DDBJ whole genome shotgun (WGS) entry which is preliminary data.</text>
</comment>
<organism evidence="1 2">
    <name type="scientific">Nelumbo nucifera</name>
    <name type="common">Sacred lotus</name>
    <dbReference type="NCBI Taxonomy" id="4432"/>
    <lineage>
        <taxon>Eukaryota</taxon>
        <taxon>Viridiplantae</taxon>
        <taxon>Streptophyta</taxon>
        <taxon>Embryophyta</taxon>
        <taxon>Tracheophyta</taxon>
        <taxon>Spermatophyta</taxon>
        <taxon>Magnoliopsida</taxon>
        <taxon>Proteales</taxon>
        <taxon>Nelumbonaceae</taxon>
        <taxon>Nelumbo</taxon>
    </lineage>
</organism>
<evidence type="ECO:0000313" key="1">
    <source>
        <dbReference type="EMBL" id="DAD39671.1"/>
    </source>
</evidence>
<protein>
    <submittedName>
        <fullName evidence="1">Uncharacterized protein</fullName>
    </submittedName>
</protein>
<reference evidence="1 2" key="1">
    <citation type="journal article" date="2020" name="Mol. Biol. Evol.">
        <title>Distinct Expression and Methylation Patterns for Genes with Different Fates following a Single Whole-Genome Duplication in Flowering Plants.</title>
        <authorList>
            <person name="Shi T."/>
            <person name="Rahmani R.S."/>
            <person name="Gugger P.F."/>
            <person name="Wang M."/>
            <person name="Li H."/>
            <person name="Zhang Y."/>
            <person name="Li Z."/>
            <person name="Wang Q."/>
            <person name="Van de Peer Y."/>
            <person name="Marchal K."/>
            <person name="Chen J."/>
        </authorList>
    </citation>
    <scope>NUCLEOTIDE SEQUENCE [LARGE SCALE GENOMIC DNA]</scope>
    <source>
        <tissue evidence="1">Leaf</tissue>
    </source>
</reference>
<name>A0A822Z7L1_NELNU</name>
<evidence type="ECO:0000313" key="2">
    <source>
        <dbReference type="Proteomes" id="UP000607653"/>
    </source>
</evidence>
<gene>
    <name evidence="1" type="ORF">HUJ06_013994</name>
</gene>
<proteinExistence type="predicted"/>
<dbReference type="AlphaFoldDB" id="A0A822Z7L1"/>
<keyword evidence="2" id="KW-1185">Reference proteome</keyword>
<dbReference type="EMBL" id="DUZY01000005">
    <property type="protein sequence ID" value="DAD39671.1"/>
    <property type="molecule type" value="Genomic_DNA"/>
</dbReference>